<sequence length="167" mass="18708">MSKTGNLGHLAAIDALHTAYVAALDKGDMAAWAATFAADQASHFCISSENDRRGFPLALMYDDCRGRIDDRVSFVTKVWVGTYEPYRTRHFIQRLSMDAAGTNQYRVTSGFTIMMTPEGGATTVLTSGEYRDLIEIQGDGDKFRAVFRERRAVYDADVLPRYIVFPF</sequence>
<evidence type="ECO:0000313" key="4">
    <source>
        <dbReference type="Proteomes" id="UP000061603"/>
    </source>
</evidence>
<keyword evidence="2" id="KW-0560">Oxidoreductase</keyword>
<dbReference type="Pfam" id="PF00866">
    <property type="entry name" value="Ring_hydroxyl_B"/>
    <property type="match status" value="1"/>
</dbReference>
<dbReference type="RefSeq" id="WP_202636613.1">
    <property type="nucleotide sequence ID" value="NZ_CP010554.1"/>
</dbReference>
<gene>
    <name evidence="3" type="ORF">PG1C_06430</name>
</gene>
<dbReference type="HOGENOM" id="CLU_137193_0_0_4"/>
<comment type="similarity">
    <text evidence="1">Belongs to the bacterial ring-hydroxylating dioxygenase beta subunit family.</text>
</comment>
<dbReference type="InterPro" id="IPR032710">
    <property type="entry name" value="NTF2-like_dom_sf"/>
</dbReference>
<protein>
    <recommendedName>
        <fullName evidence="5">Aromatic-ring-hydroxylating dioxygenase</fullName>
    </recommendedName>
</protein>
<evidence type="ECO:0000256" key="1">
    <source>
        <dbReference type="ARBA" id="ARBA00009570"/>
    </source>
</evidence>
<dbReference type="SUPFAM" id="SSF54427">
    <property type="entry name" value="NTF2-like"/>
    <property type="match status" value="1"/>
</dbReference>
<keyword evidence="4" id="KW-1185">Reference proteome</keyword>
<dbReference type="STRING" id="1565605.PG1C_06430"/>
<dbReference type="Gene3D" id="3.10.450.50">
    <property type="match status" value="1"/>
</dbReference>
<evidence type="ECO:0000313" key="3">
    <source>
        <dbReference type="EMBL" id="AJP48191.1"/>
    </source>
</evidence>
<reference evidence="3 4" key="1">
    <citation type="journal article" date="2015" name="Genome Announc.">
        <title>Complete Genome Sequence of a Novel Bacterium within the Family Rhodocyclaceae That Degrades Polycyclic Aromatic Hydrocarbons.</title>
        <authorList>
            <person name="Singleton D.R."/>
            <person name="Dickey A.N."/>
            <person name="Scholl E.H."/>
            <person name="Wright F.A."/>
            <person name="Aitken M.D."/>
        </authorList>
    </citation>
    <scope>NUCLEOTIDE SEQUENCE [LARGE SCALE GENOMIC DNA]</scope>
    <source>
        <strain evidence="4">PG1-Ca6</strain>
    </source>
</reference>
<accession>A0A0C5JLF0</accession>
<dbReference type="InterPro" id="IPR000391">
    <property type="entry name" value="Rng_hydr_dOase-bsu"/>
</dbReference>
<proteinExistence type="inferred from homology"/>
<dbReference type="EMBL" id="CP010554">
    <property type="protein sequence ID" value="AJP48191.1"/>
    <property type="molecule type" value="Genomic_DNA"/>
</dbReference>
<dbReference type="Proteomes" id="UP000061603">
    <property type="component" value="Chromosome"/>
</dbReference>
<dbReference type="KEGG" id="rbu:PG1C_06430"/>
<dbReference type="GO" id="GO:0016491">
    <property type="term" value="F:oxidoreductase activity"/>
    <property type="evidence" value="ECO:0007669"/>
    <property type="project" value="UniProtKB-KW"/>
</dbReference>
<dbReference type="AlphaFoldDB" id="A0A0C5JLF0"/>
<evidence type="ECO:0000256" key="2">
    <source>
        <dbReference type="ARBA" id="ARBA00023002"/>
    </source>
</evidence>
<evidence type="ECO:0008006" key="5">
    <source>
        <dbReference type="Google" id="ProtNLM"/>
    </source>
</evidence>
<organism evidence="3 4">
    <name type="scientific">Rugosibacter aromaticivorans</name>
    <dbReference type="NCBI Taxonomy" id="1565605"/>
    <lineage>
        <taxon>Bacteria</taxon>
        <taxon>Pseudomonadati</taxon>
        <taxon>Pseudomonadota</taxon>
        <taxon>Betaproteobacteria</taxon>
        <taxon>Nitrosomonadales</taxon>
        <taxon>Sterolibacteriaceae</taxon>
        <taxon>Rugosibacter</taxon>
    </lineage>
</organism>
<name>A0A0C5JLF0_9PROT</name>